<keyword evidence="1" id="KW-0472">Membrane</keyword>
<evidence type="ECO:0000313" key="2">
    <source>
        <dbReference type="EMBL" id="GFJ92564.1"/>
    </source>
</evidence>
<proteinExistence type="predicted"/>
<protein>
    <recommendedName>
        <fullName evidence="4">Squalene cyclase C-terminal domain-containing protein</fullName>
    </recommendedName>
</protein>
<sequence>MSLISSDGSITGLSDAQLVGQLEELGIPRHQLGIAHLLQSWQRVRVPPVVAFALWQLRDRVDERGCIYRRPSIPVEESSPAIRYIQLAAELGETRRSDPTLRRVVDWLLDRQLPDGSIPLIVSAGYGETGQTSRTLRALGLLGDPALSARLDAMREYLVDTAISQPVGAAWAYSTIERTVVTGSTSHVVTCLIGAGGPAEVIAQGVRFLLAVQEPNGGWAEVPGHQPAVHNCFNAVRALRTAQGAGIAGADEVTAALDRARHWFRNALQGVAPRTVIDHAFAVRTAMQLDLLHLPRYERLTHRLSRRQRQFLAPTADAYAETEIAAIALAETSRHVDAAPEDHPGWQWRWRLPAVSPPFLARGTYFYDLLYSAVNARWWVRVVDALMDRDVVDRTAGLVLGTITALAVINPDVANILAQVDGARLTVTLAGIAALLLLWFGVKTAAQTSLLKALTSSVSALVPAAVLTWVLDSPTPDAPALISLLGLRLLVIDVVAFTADSTGLLDRLLPKQ</sequence>
<evidence type="ECO:0000256" key="1">
    <source>
        <dbReference type="SAM" id="Phobius"/>
    </source>
</evidence>
<reference evidence="2 3" key="1">
    <citation type="submission" date="2020-03" db="EMBL/GenBank/DDBJ databases">
        <title>Whole genome shotgun sequence of Phytohabitans rumicis NBRC 108638.</title>
        <authorList>
            <person name="Komaki H."/>
            <person name="Tamura T."/>
        </authorList>
    </citation>
    <scope>NUCLEOTIDE SEQUENCE [LARGE SCALE GENOMIC DNA]</scope>
    <source>
        <strain evidence="2 3">NBRC 108638</strain>
    </source>
</reference>
<dbReference type="SUPFAM" id="SSF48239">
    <property type="entry name" value="Terpenoid cyclases/Protein prenyltransferases"/>
    <property type="match status" value="1"/>
</dbReference>
<organism evidence="2 3">
    <name type="scientific">Phytohabitans rumicis</name>
    <dbReference type="NCBI Taxonomy" id="1076125"/>
    <lineage>
        <taxon>Bacteria</taxon>
        <taxon>Bacillati</taxon>
        <taxon>Actinomycetota</taxon>
        <taxon>Actinomycetes</taxon>
        <taxon>Micromonosporales</taxon>
        <taxon>Micromonosporaceae</taxon>
    </lineage>
</organism>
<dbReference type="EMBL" id="BLPG01000001">
    <property type="protein sequence ID" value="GFJ92564.1"/>
    <property type="molecule type" value="Genomic_DNA"/>
</dbReference>
<comment type="caution">
    <text evidence="2">The sequence shown here is derived from an EMBL/GenBank/DDBJ whole genome shotgun (WGS) entry which is preliminary data.</text>
</comment>
<dbReference type="AlphaFoldDB" id="A0A6V8L8F7"/>
<keyword evidence="3" id="KW-1185">Reference proteome</keyword>
<dbReference type="Gene3D" id="1.50.10.20">
    <property type="match status" value="2"/>
</dbReference>
<dbReference type="Proteomes" id="UP000482960">
    <property type="component" value="Unassembled WGS sequence"/>
</dbReference>
<evidence type="ECO:0008006" key="4">
    <source>
        <dbReference type="Google" id="ProtNLM"/>
    </source>
</evidence>
<feature type="transmembrane region" description="Helical" evidence="1">
    <location>
        <begin position="454"/>
        <end position="472"/>
    </location>
</feature>
<accession>A0A6V8L8F7</accession>
<keyword evidence="1" id="KW-1133">Transmembrane helix</keyword>
<dbReference type="InterPro" id="IPR008930">
    <property type="entry name" value="Terpenoid_cyclase/PrenylTrfase"/>
</dbReference>
<keyword evidence="1" id="KW-0812">Transmembrane</keyword>
<name>A0A6V8L8F7_9ACTN</name>
<reference evidence="2 3" key="2">
    <citation type="submission" date="2020-03" db="EMBL/GenBank/DDBJ databases">
        <authorList>
            <person name="Ichikawa N."/>
            <person name="Kimura A."/>
            <person name="Kitahashi Y."/>
            <person name="Uohara A."/>
        </authorList>
    </citation>
    <scope>NUCLEOTIDE SEQUENCE [LARGE SCALE GENOMIC DNA]</scope>
    <source>
        <strain evidence="2 3">NBRC 108638</strain>
    </source>
</reference>
<feature type="transmembrane region" description="Helical" evidence="1">
    <location>
        <begin position="422"/>
        <end position="442"/>
    </location>
</feature>
<evidence type="ECO:0000313" key="3">
    <source>
        <dbReference type="Proteomes" id="UP000482960"/>
    </source>
</evidence>
<gene>
    <name evidence="2" type="ORF">Prum_062060</name>
</gene>